<dbReference type="Proteomes" id="UP001287286">
    <property type="component" value="Unassembled WGS sequence"/>
</dbReference>
<evidence type="ECO:0000313" key="7">
    <source>
        <dbReference type="EMBL" id="KAK4081382.1"/>
    </source>
</evidence>
<dbReference type="SUPFAM" id="SSF53474">
    <property type="entry name" value="alpha/beta-Hydrolases"/>
    <property type="match status" value="1"/>
</dbReference>
<reference evidence="7 8" key="1">
    <citation type="journal article" date="2024" name="Microbiol. Resour. Announc.">
        <title>Genome annotations for the ascomycete fungi Trichoderma harzianum, Trichoderma aggressivum, and Purpureocillium lilacinum.</title>
        <authorList>
            <person name="Beijen E.P.W."/>
            <person name="Ohm R.A."/>
        </authorList>
    </citation>
    <scope>NUCLEOTIDE SEQUENCE [LARGE SCALE GENOMIC DNA]</scope>
    <source>
        <strain evidence="7 8">CBS 150709</strain>
    </source>
</reference>
<keyword evidence="6" id="KW-1133">Transmembrane helix</keyword>
<accession>A0ABR0BJE3</accession>
<dbReference type="EC" id="3.1.1.47" evidence="1"/>
<evidence type="ECO:0000313" key="8">
    <source>
        <dbReference type="Proteomes" id="UP001287286"/>
    </source>
</evidence>
<protein>
    <recommendedName>
        <fullName evidence="1">1-alkyl-2-acetylglycerophosphocholine esterase</fullName>
        <ecNumber evidence="1">3.1.1.47</ecNumber>
    </recommendedName>
</protein>
<keyword evidence="4" id="KW-0443">Lipid metabolism</keyword>
<keyword evidence="8" id="KW-1185">Reference proteome</keyword>
<feature type="transmembrane region" description="Helical" evidence="6">
    <location>
        <begin position="683"/>
        <end position="702"/>
    </location>
</feature>
<comment type="caution">
    <text evidence="7">The sequence shown here is derived from an EMBL/GenBank/DDBJ whole genome shotgun (WGS) entry which is preliminary data.</text>
</comment>
<feature type="transmembrane region" description="Helical" evidence="6">
    <location>
        <begin position="563"/>
        <end position="581"/>
    </location>
</feature>
<sequence>MSGHWRRATTRGLWHREGIGSEPSTTIDNRQRYQAGTISRTDQHVHNSKYIRCKLCTSEDSNLTLSTRANASRYLALPLALAVVTADSPGEVTQGMVPVTLLSSVPWAFLAHSTSPPGHLGDVPSSPLITPQRTLSGRSATTPRVTSAINEPGHFSQAQHGTQREEGITQEGSQAPLRTTIDTGVRTFDGVLKKNIDIEYNGFEWIRVASWTNATAEAQGHNYSYWKDMVLHPDHRYSATDDFEIDSPKTVDDSNWNILDSLIGLDFVLGHEEDTQAPRVSITARDATSIGQKFEDRIIVPEYSQFHLYQRRIFFTAIVWFEHWPSPPEGPAEVLHWLGLRPVRLYTGIRSAVSFEKLKDSEKQTSARTNKGAPVQCLKFSIPGVSATSRQGADPISELCVSSSSLLAPQRLWSLRHSTIVDSLTRISLAAASGGAACTHSHSLVTLGGSPTSPHLPPSTPPHILTTTNMPSSDTSSDFELDPVIEASSSPDAPLTGATPTRPKWYRPPRWLTGGTTADASSQSASSSVWPPRWMTSRWSTPRWSQHRVPRAVARTLRPRLTWRYVLFSLLFLYVFIRGVVLRRPLLASPLPAYTGPHAVGAVDIEVPIADHGGQPLLLSNATFKATGRPAFELQSVLFTLYYPVAAAAAAGRDAPTPPMYWIPKPISLTARGYARFAHVDNVLVRPIFTFFLWLLAGGITVPVRVDAPLLSADAARASDAVLVGKDGRLPVVLFSHGDASSRTDYTNYLGELASRGAVVAAVEHRDGSCPGTLVRLPGEPDREVLTFRASELVAPVSGPSDGSGDDGDDDLKKARRSDDKLQPVDSDRFLFDQLEFRNAEMFQALHVLQALHAGNGSSLAALNTRGHGAASLPTFASRLDLAQLLIAGHSHGATLALKSLVDSPLPASGGIALDPGKSSGKLDPGSPAPLLVIHSNSWSRARSLFFGRPHFDAVKELVQGVLRRAGAAWFVTSVGTSHPSVSDAPLIEPWILSWTTGARMNTKEALEEYVRISVDFMYFLRTGRARALLAEPVTHAEYDEWVSEERKQEFPKGMARLWQVHVSPAIGK</sequence>
<feature type="region of interest" description="Disordered" evidence="5">
    <location>
        <begin position="795"/>
        <end position="820"/>
    </location>
</feature>
<proteinExistence type="predicted"/>
<keyword evidence="2" id="KW-0378">Hydrolase</keyword>
<evidence type="ECO:0000256" key="4">
    <source>
        <dbReference type="ARBA" id="ARBA00023098"/>
    </source>
</evidence>
<evidence type="ECO:0000256" key="3">
    <source>
        <dbReference type="ARBA" id="ARBA00022963"/>
    </source>
</evidence>
<organism evidence="7 8">
    <name type="scientific">Purpureocillium lilacinum</name>
    <name type="common">Paecilomyces lilacinus</name>
    <dbReference type="NCBI Taxonomy" id="33203"/>
    <lineage>
        <taxon>Eukaryota</taxon>
        <taxon>Fungi</taxon>
        <taxon>Dikarya</taxon>
        <taxon>Ascomycota</taxon>
        <taxon>Pezizomycotina</taxon>
        <taxon>Sordariomycetes</taxon>
        <taxon>Hypocreomycetidae</taxon>
        <taxon>Hypocreales</taxon>
        <taxon>Ophiocordycipitaceae</taxon>
        <taxon>Purpureocillium</taxon>
    </lineage>
</organism>
<name>A0ABR0BJE3_PURLI</name>
<dbReference type="Pfam" id="PF03403">
    <property type="entry name" value="PAF-AH_p_II"/>
    <property type="match status" value="1"/>
</dbReference>
<dbReference type="PANTHER" id="PTHR10272">
    <property type="entry name" value="PLATELET-ACTIVATING FACTOR ACETYLHYDROLASE"/>
    <property type="match status" value="1"/>
</dbReference>
<keyword evidence="6" id="KW-0472">Membrane</keyword>
<evidence type="ECO:0000256" key="1">
    <source>
        <dbReference type="ARBA" id="ARBA00013201"/>
    </source>
</evidence>
<keyword evidence="3" id="KW-0442">Lipid degradation</keyword>
<feature type="compositionally biased region" description="Basic and acidic residues" evidence="5">
    <location>
        <begin position="811"/>
        <end position="820"/>
    </location>
</feature>
<dbReference type="Gene3D" id="3.40.50.1820">
    <property type="entry name" value="alpha/beta hydrolase"/>
    <property type="match status" value="1"/>
</dbReference>
<gene>
    <name evidence="7" type="ORF">Purlil1_11724</name>
</gene>
<keyword evidence="6" id="KW-0812">Transmembrane</keyword>
<dbReference type="PANTHER" id="PTHR10272:SF11">
    <property type="entry name" value="PHOSPHOLIPASE-RELATED"/>
    <property type="match status" value="1"/>
</dbReference>
<evidence type="ECO:0000256" key="6">
    <source>
        <dbReference type="SAM" id="Phobius"/>
    </source>
</evidence>
<feature type="region of interest" description="Disordered" evidence="5">
    <location>
        <begin position="489"/>
        <end position="509"/>
    </location>
</feature>
<feature type="region of interest" description="Disordered" evidence="5">
    <location>
        <begin position="1"/>
        <end position="27"/>
    </location>
</feature>
<dbReference type="EMBL" id="JAWRVI010000075">
    <property type="protein sequence ID" value="KAK4081382.1"/>
    <property type="molecule type" value="Genomic_DNA"/>
</dbReference>
<dbReference type="InterPro" id="IPR029058">
    <property type="entry name" value="AB_hydrolase_fold"/>
</dbReference>
<evidence type="ECO:0000256" key="2">
    <source>
        <dbReference type="ARBA" id="ARBA00022801"/>
    </source>
</evidence>
<evidence type="ECO:0000256" key="5">
    <source>
        <dbReference type="SAM" id="MobiDB-lite"/>
    </source>
</evidence>